<evidence type="ECO:0000256" key="2">
    <source>
        <dbReference type="SAM" id="MobiDB-lite"/>
    </source>
</evidence>
<dbReference type="PANTHER" id="PTHR34649">
    <property type="entry name" value="CILIA- AND FLAGELLA-ASSOCIATED PROTEIN 99"/>
    <property type="match status" value="1"/>
</dbReference>
<keyword evidence="3" id="KW-0969">Cilium</keyword>
<feature type="compositionally biased region" description="Basic and acidic residues" evidence="2">
    <location>
        <begin position="17"/>
        <end position="26"/>
    </location>
</feature>
<reference evidence="3 4" key="1">
    <citation type="submission" date="2024-02" db="EMBL/GenBank/DDBJ databases">
        <authorList>
            <person name="Chen Y."/>
            <person name="Shah S."/>
            <person name="Dougan E. K."/>
            <person name="Thang M."/>
            <person name="Chan C."/>
        </authorList>
    </citation>
    <scope>NUCLEOTIDE SEQUENCE [LARGE SCALE GENOMIC DNA]</scope>
</reference>
<name>A0ABP0K6V6_9DINO</name>
<keyword evidence="3" id="KW-0966">Cell projection</keyword>
<feature type="compositionally biased region" description="Pro residues" evidence="2">
    <location>
        <begin position="1"/>
        <end position="10"/>
    </location>
</feature>
<keyword evidence="3" id="KW-0282">Flagellum</keyword>
<accession>A0ABP0K6V6</accession>
<feature type="region of interest" description="Disordered" evidence="2">
    <location>
        <begin position="1"/>
        <end position="34"/>
    </location>
</feature>
<keyword evidence="1" id="KW-0175">Coiled coil</keyword>
<keyword evidence="4" id="KW-1185">Reference proteome</keyword>
<organism evidence="3 4">
    <name type="scientific">Durusdinium trenchii</name>
    <dbReference type="NCBI Taxonomy" id="1381693"/>
    <lineage>
        <taxon>Eukaryota</taxon>
        <taxon>Sar</taxon>
        <taxon>Alveolata</taxon>
        <taxon>Dinophyceae</taxon>
        <taxon>Suessiales</taxon>
        <taxon>Symbiodiniaceae</taxon>
        <taxon>Durusdinium</taxon>
    </lineage>
</organism>
<gene>
    <name evidence="3" type="ORF">SCF082_LOCUS15730</name>
</gene>
<dbReference type="Proteomes" id="UP001642464">
    <property type="component" value="Unassembled WGS sequence"/>
</dbReference>
<evidence type="ECO:0000313" key="4">
    <source>
        <dbReference type="Proteomes" id="UP001642464"/>
    </source>
</evidence>
<proteinExistence type="predicted"/>
<feature type="coiled-coil region" evidence="1">
    <location>
        <begin position="434"/>
        <end position="514"/>
    </location>
</feature>
<protein>
    <submittedName>
        <fullName evidence="3">Cilia- and flagella-associated protein 99</fullName>
    </submittedName>
</protein>
<sequence length="842" mass="96935">MASSSPPPASPSTKTVGTEKKGDDRASPSLSQPHSALVPMAASGAKPSQLVEQCEAILKSFNPTVSSVDSHANDVLGENKKLNEADKVFVRQVLYGCVRFKSALKALITSFYFNNSATTSRGDYTKYLVLSYLALFRLDDMGFSNFARLVRSQAPEKMHVFLSYLFDQATLERWVKDEWIKFYDISFVEDKMIGGLQRFKAQADKLREALSHDAFGMAQKLAETDHSGIPQVLTKPPTICEPFRITPARPVRVQEPLKIKQSIKAKPVPKSLHKRSLTQIEAEREAMRAKVAEETLKKYEVDESFKLSQTKDTLTKAVEERERELAKILDSKFQAKPVPDFGSQEGIVKMNAAAVLRETAVYKKKQENEAALLKAYEEDLRDSTEFYEWQSQRREEDEKEKLRLVEQRRLDSIASQREARLANLRRKEENRVVANSMKARVVEFRAENQRQEEAILEEKRNLVARIQSRKDIPVKEKQKIIKANRAAMREMREKQKALERAKKIEDEKEQLRRNDLIRRIRALERVPVEKVRQFDPTASGGHGLLEEMSLLELKERLAMNEIKYKKEEEDLRHKIIQSKLEKEKAMNARLEMIRRARKAAASANRKAKAQSRERDAERQRIEEEIRDEAKLKLAHKLERIRLAREEEIRALQEEEERLHKKNLFLGAAKDMVEEKVHEEFLKGAERKDRIVQARAQREAAAYEAIKDREEAIRVDNRRTEALARQRKDAEIARRISASRATTKEKAYKTFVDKRDLVRKEQARYARAQAKLRKINAYATSMAAGVPIQAIQGMTRSQLGVFFRGKPVDVDKTLRFLFEGDASLDTYDSFDSALDDIHASFDC</sequence>
<evidence type="ECO:0000313" key="3">
    <source>
        <dbReference type="EMBL" id="CAK9022292.1"/>
    </source>
</evidence>
<evidence type="ECO:0000256" key="1">
    <source>
        <dbReference type="SAM" id="Coils"/>
    </source>
</evidence>
<feature type="coiled-coil region" evidence="1">
    <location>
        <begin position="550"/>
        <end position="661"/>
    </location>
</feature>
<dbReference type="PANTHER" id="PTHR34649:SF1">
    <property type="entry name" value="CILIA- AND FLAGELLA-ASSOCIATED PROTEIN 99"/>
    <property type="match status" value="1"/>
</dbReference>
<comment type="caution">
    <text evidence="3">The sequence shown here is derived from an EMBL/GenBank/DDBJ whole genome shotgun (WGS) entry which is preliminary data.</text>
</comment>
<dbReference type="EMBL" id="CAXAMM010010092">
    <property type="protein sequence ID" value="CAK9022292.1"/>
    <property type="molecule type" value="Genomic_DNA"/>
</dbReference>
<dbReference type="InterPro" id="IPR039341">
    <property type="entry name" value="CFAP99"/>
</dbReference>